<gene>
    <name evidence="9" type="ORF">DWZ12_05205</name>
    <name evidence="8" type="ORF">ERS852394_01284</name>
</gene>
<dbReference type="CDD" id="cd07478">
    <property type="entry name" value="Peptidases_S8_CspA-like"/>
    <property type="match status" value="1"/>
</dbReference>
<evidence type="ECO:0000256" key="6">
    <source>
        <dbReference type="PROSITE-ProRule" id="PRU01240"/>
    </source>
</evidence>
<dbReference type="SUPFAM" id="SSF52743">
    <property type="entry name" value="Subtilisin-like"/>
    <property type="match status" value="1"/>
</dbReference>
<evidence type="ECO:0000256" key="3">
    <source>
        <dbReference type="ARBA" id="ARBA00022801"/>
    </source>
</evidence>
<dbReference type="InterPro" id="IPR000209">
    <property type="entry name" value="Peptidase_S8/S53_dom"/>
</dbReference>
<dbReference type="PROSITE" id="PS51892">
    <property type="entry name" value="SUBTILASE"/>
    <property type="match status" value="1"/>
</dbReference>
<feature type="active site" description="Charge relay system" evidence="5 6">
    <location>
        <position position="495"/>
    </location>
</feature>
<evidence type="ECO:0000313" key="10">
    <source>
        <dbReference type="Proteomes" id="UP000095409"/>
    </source>
</evidence>
<evidence type="ECO:0000313" key="8">
    <source>
        <dbReference type="EMBL" id="CUO00522.1"/>
    </source>
</evidence>
<dbReference type="InterPro" id="IPR036852">
    <property type="entry name" value="Peptidase_S8/S53_dom_sf"/>
</dbReference>
<dbReference type="Gene3D" id="3.40.50.200">
    <property type="entry name" value="Peptidase S8/S53 domain"/>
    <property type="match status" value="1"/>
</dbReference>
<protein>
    <submittedName>
        <fullName evidence="8">Regulatory P domain of the subtilisin-like proprotein convertases and other proteases</fullName>
    </submittedName>
    <submittedName>
        <fullName evidence="9">Subtilase</fullName>
    </submittedName>
</protein>
<dbReference type="PROSITE" id="PS00136">
    <property type="entry name" value="SUBTILASE_ASP"/>
    <property type="match status" value="1"/>
</dbReference>
<dbReference type="InterPro" id="IPR034045">
    <property type="entry name" value="Pep_S8_CspA-like"/>
</dbReference>
<dbReference type="InterPro" id="IPR015500">
    <property type="entry name" value="Peptidase_S8_subtilisin-rel"/>
</dbReference>
<sequence>MPVPAQNQQYENFIIRYKQNTHGGFDYESDETFQIVNDLFGILYVPMQEVPELELSSYSYSSIPRCYTYMDTGALSTSGVTRLHNHPYLKLQGKGTLVAVIDSGIDYLHPAFHNGVQSKIFSIWDQTLEGGADGRIPFGREFGRQQIEQALASENPWEIVPSSDTNGHGTRSAATAAGYRIEKDNFCGAAPEAEIVIVKLKQAKNYLRDFYLLPRDIDIFQEDDIMLAISYVLFIAQEQQMPLSICIGLGTSMGAHQGEGPLNEYINSIAAFTQNAVSVPAGNEGTARHHYLREFGPNDTEDTVELRVGDRESARGFMTEFWGDSPGSYYMTIQSPTGEKLSVSTALKNRTQELSFVFVETKVLVNYVPIERRTGNTLIFIRFQHPASGIWKFLVEEKIPGKSRFHIWLPVRGMISDETYFLQSSPDYTVTAPGDTEDAMTVTAYQHRDNSLFIQAGRGYNAENIVKPDFAAPGVGILTASIGPGKEFAPATGTSLAAAQTAGIAALLFEWALVRGNEPYFTGNSVKHYLSRGAVREAGEVYPNPDWGYGRVDLYHTFELLT</sequence>
<dbReference type="PANTHER" id="PTHR43806">
    <property type="entry name" value="PEPTIDASE S8"/>
    <property type="match status" value="1"/>
</dbReference>
<name>A0A174BHN4_9FIRM</name>
<keyword evidence="4 6" id="KW-0720">Serine protease</keyword>
<dbReference type="Proteomes" id="UP000095409">
    <property type="component" value="Unassembled WGS sequence"/>
</dbReference>
<evidence type="ECO:0000313" key="11">
    <source>
        <dbReference type="Proteomes" id="UP000283585"/>
    </source>
</evidence>
<dbReference type="PIRSF" id="PIRSF037894">
    <property type="entry name" value="Subtilisin_rel_CspABC"/>
    <property type="match status" value="1"/>
</dbReference>
<dbReference type="Gene3D" id="2.60.120.1290">
    <property type="match status" value="1"/>
</dbReference>
<evidence type="ECO:0000256" key="2">
    <source>
        <dbReference type="ARBA" id="ARBA00022670"/>
    </source>
</evidence>
<evidence type="ECO:0000313" key="9">
    <source>
        <dbReference type="EMBL" id="RGQ06578.1"/>
    </source>
</evidence>
<evidence type="ECO:0000256" key="5">
    <source>
        <dbReference type="PIRSR" id="PIRSR615500-1"/>
    </source>
</evidence>
<reference evidence="8 10" key="1">
    <citation type="submission" date="2015-09" db="EMBL/GenBank/DDBJ databases">
        <authorList>
            <consortium name="Pathogen Informatics"/>
        </authorList>
    </citation>
    <scope>NUCLEOTIDE SEQUENCE [LARGE SCALE GENOMIC DNA]</scope>
    <source>
        <strain evidence="8 10">2789STDY5608837</strain>
    </source>
</reference>
<keyword evidence="3 6" id="KW-0378">Hydrolase</keyword>
<dbReference type="GO" id="GO:0004252">
    <property type="term" value="F:serine-type endopeptidase activity"/>
    <property type="evidence" value="ECO:0007669"/>
    <property type="project" value="UniProtKB-UniRule"/>
</dbReference>
<dbReference type="RefSeq" id="WP_005424809.1">
    <property type="nucleotide sequence ID" value="NZ_CYZD01000005.1"/>
</dbReference>
<dbReference type="AlphaFoldDB" id="A0A174BHN4"/>
<organism evidence="8 10">
    <name type="scientific">Blautia obeum</name>
    <dbReference type="NCBI Taxonomy" id="40520"/>
    <lineage>
        <taxon>Bacteria</taxon>
        <taxon>Bacillati</taxon>
        <taxon>Bacillota</taxon>
        <taxon>Clostridia</taxon>
        <taxon>Lachnospirales</taxon>
        <taxon>Lachnospiraceae</taxon>
        <taxon>Blautia</taxon>
    </lineage>
</organism>
<dbReference type="InterPro" id="IPR017310">
    <property type="entry name" value="Pept_S8A_subtilisin_clostridia"/>
</dbReference>
<evidence type="ECO:0000259" key="7">
    <source>
        <dbReference type="Pfam" id="PF00082"/>
    </source>
</evidence>
<dbReference type="EMBL" id="QRSS01000004">
    <property type="protein sequence ID" value="RGQ06578.1"/>
    <property type="molecule type" value="Genomic_DNA"/>
</dbReference>
<evidence type="ECO:0000256" key="1">
    <source>
        <dbReference type="ARBA" id="ARBA00011073"/>
    </source>
</evidence>
<dbReference type="PANTHER" id="PTHR43806:SF11">
    <property type="entry name" value="CEREVISIN-RELATED"/>
    <property type="match status" value="1"/>
</dbReference>
<dbReference type="Pfam" id="PF00082">
    <property type="entry name" value="Peptidase_S8"/>
    <property type="match status" value="2"/>
</dbReference>
<proteinExistence type="inferred from homology"/>
<dbReference type="GO" id="GO:0006508">
    <property type="term" value="P:proteolysis"/>
    <property type="evidence" value="ECO:0007669"/>
    <property type="project" value="UniProtKB-KW"/>
</dbReference>
<feature type="active site" description="Charge relay system" evidence="5 6">
    <location>
        <position position="168"/>
    </location>
</feature>
<dbReference type="Proteomes" id="UP000283585">
    <property type="component" value="Unassembled WGS sequence"/>
</dbReference>
<feature type="domain" description="Peptidase S8/S53" evidence="7">
    <location>
        <begin position="93"/>
        <end position="203"/>
    </location>
</feature>
<accession>A0A174BHN4</accession>
<keyword evidence="2 6" id="KW-0645">Protease</keyword>
<dbReference type="EMBL" id="CYZD01000005">
    <property type="protein sequence ID" value="CUO00522.1"/>
    <property type="molecule type" value="Genomic_DNA"/>
</dbReference>
<feature type="active site" description="Charge relay system" evidence="5 6">
    <location>
        <position position="102"/>
    </location>
</feature>
<dbReference type="InterPro" id="IPR050131">
    <property type="entry name" value="Peptidase_S8_subtilisin-like"/>
</dbReference>
<dbReference type="PRINTS" id="PR00723">
    <property type="entry name" value="SUBTILISIN"/>
</dbReference>
<evidence type="ECO:0000256" key="4">
    <source>
        <dbReference type="ARBA" id="ARBA00022825"/>
    </source>
</evidence>
<dbReference type="InterPro" id="IPR023827">
    <property type="entry name" value="Peptidase_S8_Asp-AS"/>
</dbReference>
<comment type="similarity">
    <text evidence="1 6">Belongs to the peptidase S8 family.</text>
</comment>
<reference evidence="9 11" key="2">
    <citation type="submission" date="2018-08" db="EMBL/GenBank/DDBJ databases">
        <title>A genome reference for cultivated species of the human gut microbiota.</title>
        <authorList>
            <person name="Zou Y."/>
            <person name="Xue W."/>
            <person name="Luo G."/>
        </authorList>
    </citation>
    <scope>NUCLEOTIDE SEQUENCE [LARGE SCALE GENOMIC DNA]</scope>
    <source>
        <strain evidence="9 11">AF29-2BH</strain>
    </source>
</reference>
<feature type="domain" description="Peptidase S8/S53" evidence="7">
    <location>
        <begin position="426"/>
        <end position="544"/>
    </location>
</feature>
<dbReference type="GeneID" id="79804748"/>